<feature type="domain" description="Restriction endonuclease type II-like" evidence="2">
    <location>
        <begin position="197"/>
        <end position="287"/>
    </location>
</feature>
<evidence type="ECO:0000259" key="2">
    <source>
        <dbReference type="Pfam" id="PF18741"/>
    </source>
</evidence>
<accession>A0A541BMH3</accession>
<reference evidence="3 4" key="1">
    <citation type="submission" date="2019-06" db="EMBL/GenBank/DDBJ databases">
        <title>Rhodococcus spaelei sp. nov., isolated from a cave.</title>
        <authorList>
            <person name="Lee S.D."/>
        </authorList>
    </citation>
    <scope>NUCLEOTIDE SEQUENCE [LARGE SCALE GENOMIC DNA]</scope>
    <source>
        <strain evidence="3 4">C9-5</strain>
    </source>
</reference>
<feature type="domain" description="AbiEi antitoxin N-terminal" evidence="1">
    <location>
        <begin position="11"/>
        <end position="50"/>
    </location>
</feature>
<comment type="caution">
    <text evidence="3">The sequence shown here is derived from an EMBL/GenBank/DDBJ whole genome shotgun (WGS) entry which is preliminary data.</text>
</comment>
<dbReference type="RefSeq" id="WP_142097668.1">
    <property type="nucleotide sequence ID" value="NZ_VIGH01000003.1"/>
</dbReference>
<keyword evidence="4" id="KW-1185">Reference proteome</keyword>
<proteinExistence type="predicted"/>
<dbReference type="EMBL" id="VIGH01000003">
    <property type="protein sequence ID" value="TQF73529.1"/>
    <property type="molecule type" value="Genomic_DNA"/>
</dbReference>
<sequence length="297" mass="32965">MTPTAVHAMMAKQDGIVTLDQALAAGMSRTAVDRRVSGGSWRRLHLGVYLHADRPLTHAARLRAAVFAAGPGAAASGTSAAWWLGLTDRPPTDDCVTIPRARVVKNRAGLRVRRRDLDWTDVGTVRGLRITELPLTVLEAAVELRDGSVLMDRALQRHTTLPILEAVHERHRGRRGSSAAARLLRSAGEGGHSEAERMLLRLLRAAGLTGWRPHVCSCGYEIDVAFVRGRIAIEVDGWAWHRDVTRFNDDAKRQNRLINSGWHVLRFTWHQLRLEPDLVIAQITEALGDRARLIREA</sequence>
<dbReference type="Gene3D" id="3.40.960.10">
    <property type="entry name" value="VSR Endonuclease"/>
    <property type="match status" value="1"/>
</dbReference>
<evidence type="ECO:0000313" key="3">
    <source>
        <dbReference type="EMBL" id="TQF73529.1"/>
    </source>
</evidence>
<dbReference type="Pfam" id="PF18741">
    <property type="entry name" value="MTES_1575"/>
    <property type="match status" value="1"/>
</dbReference>
<dbReference type="AlphaFoldDB" id="A0A541BMH3"/>
<dbReference type="InterPro" id="IPR025159">
    <property type="entry name" value="AbiEi_N"/>
</dbReference>
<organism evidence="3 4">
    <name type="scientific">Rhodococcus spelaei</name>
    <dbReference type="NCBI Taxonomy" id="2546320"/>
    <lineage>
        <taxon>Bacteria</taxon>
        <taxon>Bacillati</taxon>
        <taxon>Actinomycetota</taxon>
        <taxon>Actinomycetes</taxon>
        <taxon>Mycobacteriales</taxon>
        <taxon>Nocardiaceae</taxon>
        <taxon>Rhodococcus</taxon>
    </lineage>
</organism>
<dbReference type="Pfam" id="PF13338">
    <property type="entry name" value="AbiEi_4"/>
    <property type="match status" value="1"/>
</dbReference>
<protein>
    <submittedName>
        <fullName evidence="3">DUF559 domain-containing protein</fullName>
    </submittedName>
</protein>
<evidence type="ECO:0000259" key="1">
    <source>
        <dbReference type="Pfam" id="PF13338"/>
    </source>
</evidence>
<dbReference type="InterPro" id="IPR049468">
    <property type="entry name" value="Restrct_endonuc-II-like_dom"/>
</dbReference>
<name>A0A541BMH3_9NOCA</name>
<gene>
    <name evidence="3" type="ORF">FK531_08575</name>
</gene>
<evidence type="ECO:0000313" key="4">
    <source>
        <dbReference type="Proteomes" id="UP000316256"/>
    </source>
</evidence>
<dbReference type="InterPro" id="IPR011335">
    <property type="entry name" value="Restrct_endonuc-II-like"/>
</dbReference>
<dbReference type="Proteomes" id="UP000316256">
    <property type="component" value="Unassembled WGS sequence"/>
</dbReference>
<dbReference type="SUPFAM" id="SSF52980">
    <property type="entry name" value="Restriction endonuclease-like"/>
    <property type="match status" value="1"/>
</dbReference>
<dbReference type="OrthoDB" id="5243722at2"/>